<evidence type="ECO:0000313" key="3">
    <source>
        <dbReference type="Proteomes" id="UP000660729"/>
    </source>
</evidence>
<feature type="region of interest" description="Disordered" evidence="1">
    <location>
        <begin position="115"/>
        <end position="139"/>
    </location>
</feature>
<evidence type="ECO:0000256" key="1">
    <source>
        <dbReference type="SAM" id="MobiDB-lite"/>
    </source>
</evidence>
<gene>
    <name evidence="2" type="ORF">HII31_08123</name>
</gene>
<dbReference type="EMBL" id="JABCIY010000168">
    <property type="protein sequence ID" value="KAF7190964.1"/>
    <property type="molecule type" value="Genomic_DNA"/>
</dbReference>
<sequence>MSYIVEKSPPPDIGKHHLNKMLTYLQVLFAIGVAHVSATALQTRDYSRTDFWSAIHVNVCSELNKGGLSYKTESCECTSPNTIRASCISGSGQIHQHVRHCSTRNRIQVCLTSENSPQTKPDCACKPKQRKKGSKAPNDKDGIACSGGIHFLAALARGVEAVNVWSTITGTPADKIGSCWVQDNKGHTLTTYAPCVFDQGGVPLRLPLHSDGVHGVPTFQACIEAPDNDPAKVDFQWVVTSPFGHPTNHKRNDDGSSGEIENLVGYDGSMATRGWQGGVVVRHENGEEVATFVSAPES</sequence>
<comment type="caution">
    <text evidence="2">The sequence shown here is derived from an EMBL/GenBank/DDBJ whole genome shotgun (WGS) entry which is preliminary data.</text>
</comment>
<dbReference type="AlphaFoldDB" id="A0A8H6VK46"/>
<dbReference type="OrthoDB" id="3852378at2759"/>
<protein>
    <submittedName>
        <fullName evidence="2">Uncharacterized protein</fullName>
    </submittedName>
</protein>
<dbReference type="Proteomes" id="UP000660729">
    <property type="component" value="Unassembled WGS sequence"/>
</dbReference>
<accession>A0A8H6VK46</accession>
<evidence type="ECO:0000313" key="2">
    <source>
        <dbReference type="EMBL" id="KAF7190964.1"/>
    </source>
</evidence>
<organism evidence="2 3">
    <name type="scientific">Pseudocercospora fuligena</name>
    <dbReference type="NCBI Taxonomy" id="685502"/>
    <lineage>
        <taxon>Eukaryota</taxon>
        <taxon>Fungi</taxon>
        <taxon>Dikarya</taxon>
        <taxon>Ascomycota</taxon>
        <taxon>Pezizomycotina</taxon>
        <taxon>Dothideomycetes</taxon>
        <taxon>Dothideomycetidae</taxon>
        <taxon>Mycosphaerellales</taxon>
        <taxon>Mycosphaerellaceae</taxon>
        <taxon>Pseudocercospora</taxon>
    </lineage>
</organism>
<keyword evidence="3" id="KW-1185">Reference proteome</keyword>
<reference evidence="2" key="1">
    <citation type="submission" date="2020-04" db="EMBL/GenBank/DDBJ databases">
        <title>Draft genome resource of the tomato pathogen Pseudocercospora fuligena.</title>
        <authorList>
            <person name="Zaccaron A."/>
        </authorList>
    </citation>
    <scope>NUCLEOTIDE SEQUENCE</scope>
    <source>
        <strain evidence="2">PF001</strain>
    </source>
</reference>
<proteinExistence type="predicted"/>
<name>A0A8H6VK46_9PEZI</name>